<evidence type="ECO:0000313" key="2">
    <source>
        <dbReference type="EMBL" id="UFP92756.1"/>
    </source>
</evidence>
<dbReference type="InterPro" id="IPR007844">
    <property type="entry name" value="AsmA"/>
</dbReference>
<gene>
    <name evidence="2" type="ORF">ISF26_13040</name>
</gene>
<dbReference type="Proteomes" id="UP001054846">
    <property type="component" value="Chromosome"/>
</dbReference>
<accession>A0ABY3PGG1</accession>
<evidence type="ECO:0000313" key="3">
    <source>
        <dbReference type="Proteomes" id="UP001054846"/>
    </source>
</evidence>
<dbReference type="EMBL" id="CP063845">
    <property type="protein sequence ID" value="UFP92756.1"/>
    <property type="molecule type" value="Genomic_DNA"/>
</dbReference>
<dbReference type="PANTHER" id="PTHR30441:SF8">
    <property type="entry name" value="DUF748 DOMAIN-CONTAINING PROTEIN"/>
    <property type="match status" value="1"/>
</dbReference>
<sequence>MISLAATVGLAGAGIAALALVPLFVDSDGLRKPLEEAIAQTLRRQVRLGKLQVQTLGGIGLRADRVELYNLRGTEKQLDARSAFVEVDLWPLFARRIVLKRVEFDGLDLALQRNPAGQWNIADLLAAPGVDGPQQAGYSGPAISLVDSTVRVIDQTQKPAQQLRLSNVAFHLRPRNPYDLDLEFKGKLREKTPLAVDGSIELPKGDPATPWAGALRLQTQQLAAEQVVGFLEQPALDGLEGIFDLDVRWELGRDRIEGKLKAQSLAWLWPEVWGKTAWKAQSVDLSGDLTFGEQWITVKRLQLKVPELAADAQGTLPRFFNQPGQPLDLQMKMGEFDPFAARRNLPVSALPVSLLPWIAQGSGSGKIAADLALRGTVAQPLLVGRVDLKGLTVRNPRLSQPLESLNGTVLLEADRVQLQNLKGNVGPSPFELAGTVDGYRTGKPQPQLAFKSPSLDLGVARSILTSELVGSRALANFTSLGGNAAVDLRVRGDQPEGRIELKGAQVGLGGLNRPVEDLRGTIQLAAQGSRFENLTGKLAGSDLQATGSLAPTGALQVAGTGTLNFPDIFVLFKSPPPVQARGAVPVDFTVNGTTNRLNFTGNLDLAKLQQLRLNNLDLTPAQRLVLKGTYTPTQISFANTRLALAGLVLEGGGSVREPGRPGQSLDLQARTPQPLNLTDIKKLVPQVADLGVSAGRAGLDLSLKGPAAAATFRAALNVQGVAIPGLLGGISGLSGPVAVAGDQASTPGLTFTTPEGRGQLKGTLRNFKDPSFTFDARFAQFNLDRLLANTGGGGTGKSTSGQADLDSLRGQGQLAIDRGVISRLPFEQLRTKVQLNRGVLVLDDLGFNTAGGRMAGNLRTDLNTQAVQGNLNLRGADANTLARQLIGFPPNQIYGRTDMNLIFQAQGGNQNQFLQSLDGRGSINVTNGRLATLNLMGPILGAAEGLGSGQGFSLDTLLLSVGRLNTGQFQRLGGNFTLQNGVASTDNFVYASSALSMRANGTLRLIDEVANLQVRGTFTQNPLAAVSVDGKGLLTNLLGRVLNVPQQQPRNLSFQVRGPINQLGSVRNVRLESGRG</sequence>
<evidence type="ECO:0000259" key="1">
    <source>
        <dbReference type="Pfam" id="PF05170"/>
    </source>
</evidence>
<dbReference type="RefSeq" id="WP_230839749.1">
    <property type="nucleotide sequence ID" value="NZ_CP063845.1"/>
</dbReference>
<name>A0ABY3PGG1_9CYAN</name>
<dbReference type="Pfam" id="PF05170">
    <property type="entry name" value="AsmA"/>
    <property type="match status" value="1"/>
</dbReference>
<keyword evidence="3" id="KW-1185">Reference proteome</keyword>
<proteinExistence type="predicted"/>
<dbReference type="InterPro" id="IPR008023">
    <property type="entry name" value="DUF748"/>
</dbReference>
<dbReference type="Pfam" id="PF05359">
    <property type="entry name" value="DUF748"/>
    <property type="match status" value="1"/>
</dbReference>
<organism evidence="2 3">
    <name type="scientific">Gloeobacter morelensis MG652769</name>
    <dbReference type="NCBI Taxonomy" id="2781736"/>
    <lineage>
        <taxon>Bacteria</taxon>
        <taxon>Bacillati</taxon>
        <taxon>Cyanobacteriota</taxon>
        <taxon>Cyanophyceae</taxon>
        <taxon>Gloeobacterales</taxon>
        <taxon>Gloeobacteraceae</taxon>
        <taxon>Gloeobacter</taxon>
        <taxon>Gloeobacter morelensis</taxon>
    </lineage>
</organism>
<dbReference type="PANTHER" id="PTHR30441">
    <property type="entry name" value="DUF748 DOMAIN-CONTAINING PROTEIN"/>
    <property type="match status" value="1"/>
</dbReference>
<dbReference type="InterPro" id="IPR052894">
    <property type="entry name" value="AsmA-related"/>
</dbReference>
<reference evidence="2 3" key="1">
    <citation type="journal article" date="2021" name="Genome Biol. Evol.">
        <title>Complete Genome Sequencing of a Novel Gloeobacter Species from a Waterfall Cave in Mexico.</title>
        <authorList>
            <person name="Saw J.H."/>
            <person name="Cardona T."/>
            <person name="Montejano G."/>
        </authorList>
    </citation>
    <scope>NUCLEOTIDE SEQUENCE [LARGE SCALE GENOMIC DNA]</scope>
    <source>
        <strain evidence="2">MG652769</strain>
    </source>
</reference>
<protein>
    <submittedName>
        <fullName evidence="2">AsmA family protein</fullName>
    </submittedName>
</protein>
<feature type="domain" description="AsmA" evidence="1">
    <location>
        <begin position="812"/>
        <end position="986"/>
    </location>
</feature>